<feature type="transmembrane region" description="Helical" evidence="2">
    <location>
        <begin position="561"/>
        <end position="584"/>
    </location>
</feature>
<feature type="transmembrane region" description="Helical" evidence="2">
    <location>
        <begin position="470"/>
        <end position="487"/>
    </location>
</feature>
<dbReference type="RefSeq" id="WP_108620088.1">
    <property type="nucleotide sequence ID" value="NZ_CP028901.1"/>
</dbReference>
<keyword evidence="2" id="KW-0812">Transmembrane</keyword>
<evidence type="ECO:0000256" key="1">
    <source>
        <dbReference type="RuleBase" id="RU369079"/>
    </source>
</evidence>
<feature type="transmembrane region" description="Helical" evidence="2">
    <location>
        <begin position="179"/>
        <end position="201"/>
    </location>
</feature>
<feature type="transmembrane region" description="Helical" evidence="2">
    <location>
        <begin position="273"/>
        <end position="293"/>
    </location>
</feature>
<feature type="transmembrane region" description="Helical" evidence="2">
    <location>
        <begin position="107"/>
        <end position="126"/>
    </location>
</feature>
<feature type="transmembrane region" description="Helical" evidence="2">
    <location>
        <begin position="46"/>
        <end position="63"/>
    </location>
</feature>
<evidence type="ECO:0000259" key="3">
    <source>
        <dbReference type="Pfam" id="PF06808"/>
    </source>
</evidence>
<dbReference type="GO" id="GO:0022857">
    <property type="term" value="F:transmembrane transporter activity"/>
    <property type="evidence" value="ECO:0007669"/>
    <property type="project" value="UniProtKB-UniRule"/>
</dbReference>
<dbReference type="InterPro" id="IPR010656">
    <property type="entry name" value="DctM"/>
</dbReference>
<feature type="transmembrane region" description="Helical" evidence="2">
    <location>
        <begin position="21"/>
        <end position="40"/>
    </location>
</feature>
<proteinExistence type="predicted"/>
<evidence type="ECO:0000313" key="5">
    <source>
        <dbReference type="Proteomes" id="UP000244571"/>
    </source>
</evidence>
<organism evidence="4 5">
    <name type="scientific">Orrella marina</name>
    <dbReference type="NCBI Taxonomy" id="2163011"/>
    <lineage>
        <taxon>Bacteria</taxon>
        <taxon>Pseudomonadati</taxon>
        <taxon>Pseudomonadota</taxon>
        <taxon>Betaproteobacteria</taxon>
        <taxon>Burkholderiales</taxon>
        <taxon>Alcaligenaceae</taxon>
        <taxon>Orrella</taxon>
    </lineage>
</organism>
<dbReference type="InterPro" id="IPR011853">
    <property type="entry name" value="TRAP_DctM-Dct_fused"/>
</dbReference>
<keyword evidence="5" id="KW-1185">Reference proteome</keyword>
<gene>
    <name evidence="4" type="ORF">DBV39_01780</name>
</gene>
<keyword evidence="1" id="KW-0997">Cell inner membrane</keyword>
<keyword evidence="1" id="KW-1003">Cell membrane</keyword>
<evidence type="ECO:0000313" key="4">
    <source>
        <dbReference type="EMBL" id="AWB32647.1"/>
    </source>
</evidence>
<dbReference type="OrthoDB" id="9759894at2"/>
<feature type="domain" description="TRAP C4-dicarboxylate transport system permease DctM subunit" evidence="3">
    <location>
        <begin position="121"/>
        <end position="558"/>
    </location>
</feature>
<comment type="subcellular location">
    <subcellularLocation>
        <location evidence="1">Cell inner membrane</location>
        <topology evidence="1">Multi-pass membrane protein</topology>
    </subcellularLocation>
</comment>
<dbReference type="Pfam" id="PF06808">
    <property type="entry name" value="DctM"/>
    <property type="match status" value="1"/>
</dbReference>
<dbReference type="NCBIfam" id="TIGR02123">
    <property type="entry name" value="TRAP_fused"/>
    <property type="match status" value="1"/>
</dbReference>
<dbReference type="Proteomes" id="UP000244571">
    <property type="component" value="Chromosome"/>
</dbReference>
<feature type="transmembrane region" description="Helical" evidence="2">
    <location>
        <begin position="75"/>
        <end position="95"/>
    </location>
</feature>
<protein>
    <submittedName>
        <fullName evidence="4">C4-dicarboxylate ABC transporter</fullName>
    </submittedName>
</protein>
<reference evidence="4 5" key="1">
    <citation type="submission" date="2018-04" db="EMBL/GenBank/DDBJ databases">
        <title>Bordetella sp. HZ20 isolated from seawater.</title>
        <authorList>
            <person name="Sun C."/>
        </authorList>
    </citation>
    <scope>NUCLEOTIDE SEQUENCE [LARGE SCALE GENOMIC DNA]</scope>
    <source>
        <strain evidence="4 5">HZ20</strain>
    </source>
</reference>
<feature type="transmembrane region" description="Helical" evidence="2">
    <location>
        <begin position="593"/>
        <end position="622"/>
    </location>
</feature>
<keyword evidence="1" id="KW-0813">Transport</keyword>
<dbReference type="PANTHER" id="PTHR43849">
    <property type="entry name" value="BLL3936 PROTEIN"/>
    <property type="match status" value="1"/>
</dbReference>
<feature type="transmembrane region" description="Helical" evidence="2">
    <location>
        <begin position="299"/>
        <end position="323"/>
    </location>
</feature>
<dbReference type="PANTHER" id="PTHR43849:SF2">
    <property type="entry name" value="BLL3936 PROTEIN"/>
    <property type="match status" value="1"/>
</dbReference>
<keyword evidence="2" id="KW-1133">Transmembrane helix</keyword>
<keyword evidence="2" id="KW-0472">Membrane</keyword>
<dbReference type="EMBL" id="CP028901">
    <property type="protein sequence ID" value="AWB32647.1"/>
    <property type="molecule type" value="Genomic_DNA"/>
</dbReference>
<name>A0A2R4XFQ2_9BURK</name>
<feature type="transmembrane region" description="Helical" evidence="2">
    <location>
        <begin position="441"/>
        <end position="463"/>
    </location>
</feature>
<dbReference type="AlphaFoldDB" id="A0A2R4XFQ2"/>
<dbReference type="KEGG" id="boz:DBV39_01780"/>
<comment type="function">
    <text evidence="1">Part of the tripartite ATP-independent periplasmic (TRAP) transport system.</text>
</comment>
<accession>A0A2R4XFQ2</accession>
<feature type="transmembrane region" description="Helical" evidence="2">
    <location>
        <begin position="410"/>
        <end position="429"/>
    </location>
</feature>
<evidence type="ECO:0000256" key="2">
    <source>
        <dbReference type="SAM" id="Phobius"/>
    </source>
</evidence>
<feature type="transmembrane region" description="Helical" evidence="2">
    <location>
        <begin position="528"/>
        <end position="549"/>
    </location>
</feature>
<feature type="transmembrane region" description="Helical" evidence="2">
    <location>
        <begin position="493"/>
        <end position="516"/>
    </location>
</feature>
<feature type="transmembrane region" description="Helical" evidence="2">
    <location>
        <begin position="133"/>
        <end position="150"/>
    </location>
</feature>
<sequence length="636" mass="67375">MIRLLKLFAPGQPRQLDPVTSSISQAISLGMAVLFLLIAAGKYIDPVMSLYLFLGGILVLAFLHRTGNPLRPTRLSVFGIAGAGFSALCCGYLILEQGRLAERLPVLDPLTDLDITVAVVLVLLVLEATRRCIGMTLVTLVAGFLVYGFLGDRLDGPFYHRSLSLSEIVEHLVYTPEGLFGPALEVAALLVFVFVMFGSLFDRFGGGEFFYQLAQSLVGRQTGGTAKVAVLSSALYGSVSGSPTADVVTTGSFTIPLMIKTGFSRVRASAIEAAASSGGSVLPPVMGSAAFLMSDFTGIAYSEIVTAAIIPAFFYYFCVYMTVHNYAHRHQLNAPASLALPRFWEVLRANWLYFIPLLTIAWAVLNLNRPAFAGALACLAILPVMFKPTPRAQEIPRKLTAGLIEGVQRMILVGVACAVAGLVIGTLSITDLTGKISSVMFAMASGSYLLTVITAMLVVIVLGMGMPVPAVYALAAVLAAPALVALGSDVLAAHLFIVYFAAMSAITPPVAVAAFAAASISGANPMSIGIIACRMGIVAFIIPLVFLMTPELLLQGSLIDISVVFLTTLVACWALAGVTEGYLLGPLKLPARLLLTVSTAATMMTTGWISIVASLVILAVLFRQWQILNLITTKHN</sequence>
<feature type="transmembrane region" description="Helical" evidence="2">
    <location>
        <begin position="343"/>
        <end position="365"/>
    </location>
</feature>
<dbReference type="GO" id="GO:0005886">
    <property type="term" value="C:plasma membrane"/>
    <property type="evidence" value="ECO:0007669"/>
    <property type="project" value="UniProtKB-SubCell"/>
</dbReference>